<feature type="active site" description="O-(3'-phospho-DNA)-tyrosine intermediate" evidence="1">
    <location>
        <position position="163"/>
    </location>
</feature>
<dbReference type="InterPro" id="IPR051062">
    <property type="entry name" value="Topoisomerase_IB"/>
</dbReference>
<dbReference type="PROSITE" id="PS52038">
    <property type="entry name" value="TOPO_IB_2"/>
    <property type="match status" value="1"/>
</dbReference>
<dbReference type="PROSITE" id="PS00176">
    <property type="entry name" value="TOPO_IB_1"/>
    <property type="match status" value="1"/>
</dbReference>
<proteinExistence type="inferred from homology"/>
<dbReference type="Gene3D" id="1.10.132.10">
    <property type="match status" value="1"/>
</dbReference>
<organism evidence="4 5">
    <name type="scientific">Angomonas deanei</name>
    <dbReference type="NCBI Taxonomy" id="59799"/>
    <lineage>
        <taxon>Eukaryota</taxon>
        <taxon>Discoba</taxon>
        <taxon>Euglenozoa</taxon>
        <taxon>Kinetoplastea</taxon>
        <taxon>Metakinetoplastina</taxon>
        <taxon>Trypanosomatida</taxon>
        <taxon>Trypanosomatidae</taxon>
        <taxon>Strigomonadinae</taxon>
        <taxon>Angomonas</taxon>
    </lineage>
</organism>
<gene>
    <name evidence="4" type="ORF">ADEAN_000767600</name>
</gene>
<keyword evidence="1" id="KW-0799">Topoisomerase</keyword>
<keyword evidence="1" id="KW-0238">DNA-binding</keyword>
<feature type="region of interest" description="Disordered" evidence="2">
    <location>
        <begin position="1"/>
        <end position="83"/>
    </location>
</feature>
<evidence type="ECO:0000259" key="3">
    <source>
        <dbReference type="Pfam" id="PF14370"/>
    </source>
</evidence>
<dbReference type="InterPro" id="IPR018521">
    <property type="entry name" value="TopoIB_AS"/>
</dbReference>
<comment type="catalytic activity">
    <reaction evidence="1">
        <text>ATP-independent breakage of single-stranded DNA, followed by passage and rejoining.</text>
        <dbReference type="EC" id="5.6.2.1"/>
    </reaction>
</comment>
<reference evidence="4 5" key="1">
    <citation type="submission" date="2020-08" db="EMBL/GenBank/DDBJ databases">
        <authorList>
            <person name="Newling K."/>
            <person name="Davey J."/>
            <person name="Forrester S."/>
        </authorList>
    </citation>
    <scope>NUCLEOTIDE SEQUENCE [LARGE SCALE GENOMIC DNA]</scope>
    <source>
        <strain evidence="5">Crithidia deanei Carvalho (ATCC PRA-265)</strain>
    </source>
</reference>
<sequence length="226" mass="25293">MENPPSSSPAKAPVKIPMKIPMKLPVAPVKRNDDDDDDGLLGVPRAAVPRPAAPAVRPPAPRVKRPRTPSPSSSEEEEAPVDTRPTLLSIALEHNLVNMALLEAEEDVPVTVPPPRPPVIRSFPTDIDRALERYRERLNREENTIKMKDDNKAVSLGTSKINYIDPRIVCSWATAQSVPINKIFSATIIKKFPWAMKAENFDFRNQKIIIIINESCMSKERSMNKY</sequence>
<dbReference type="GO" id="GO:0006265">
    <property type="term" value="P:DNA topological change"/>
    <property type="evidence" value="ECO:0007669"/>
    <property type="project" value="UniProtKB-UniRule"/>
</dbReference>
<dbReference type="GO" id="GO:0005694">
    <property type="term" value="C:chromosome"/>
    <property type="evidence" value="ECO:0007669"/>
    <property type="project" value="InterPro"/>
</dbReference>
<evidence type="ECO:0000313" key="4">
    <source>
        <dbReference type="EMBL" id="CAD2220161.1"/>
    </source>
</evidence>
<feature type="domain" description="Topoisomerase I C-terminal" evidence="3">
    <location>
        <begin position="136"/>
        <end position="203"/>
    </location>
</feature>
<keyword evidence="5" id="KW-1185">Reference proteome</keyword>
<dbReference type="Proteomes" id="UP000515908">
    <property type="component" value="Chromosome 16"/>
</dbReference>
<evidence type="ECO:0000256" key="1">
    <source>
        <dbReference type="PROSITE-ProRule" id="PRU01382"/>
    </source>
</evidence>
<keyword evidence="1 4" id="KW-0413">Isomerase</keyword>
<dbReference type="InterPro" id="IPR011010">
    <property type="entry name" value="DNA_brk_join_enz"/>
</dbReference>
<dbReference type="GO" id="GO:0006260">
    <property type="term" value="P:DNA replication"/>
    <property type="evidence" value="ECO:0007669"/>
    <property type="project" value="TreeGrafter"/>
</dbReference>
<protein>
    <submittedName>
        <fullName evidence="4">C-terminal topoisomerase domain containing protein, putative</fullName>
    </submittedName>
</protein>
<evidence type="ECO:0000256" key="2">
    <source>
        <dbReference type="SAM" id="MobiDB-lite"/>
    </source>
</evidence>
<dbReference type="AlphaFoldDB" id="A0A7G2CMM3"/>
<feature type="compositionally biased region" description="Low complexity" evidence="2">
    <location>
        <begin position="43"/>
        <end position="55"/>
    </location>
</feature>
<dbReference type="Pfam" id="PF14370">
    <property type="entry name" value="Topo_C_assoc"/>
    <property type="match status" value="1"/>
</dbReference>
<dbReference type="InterPro" id="IPR025834">
    <property type="entry name" value="TopoI_C_dom"/>
</dbReference>
<dbReference type="PANTHER" id="PTHR10290">
    <property type="entry name" value="DNA TOPOISOMERASE I"/>
    <property type="match status" value="1"/>
</dbReference>
<evidence type="ECO:0000313" key="5">
    <source>
        <dbReference type="Proteomes" id="UP000515908"/>
    </source>
</evidence>
<dbReference type="GO" id="GO:0005730">
    <property type="term" value="C:nucleolus"/>
    <property type="evidence" value="ECO:0007669"/>
    <property type="project" value="TreeGrafter"/>
</dbReference>
<dbReference type="GO" id="GO:0007059">
    <property type="term" value="P:chromosome segregation"/>
    <property type="evidence" value="ECO:0007669"/>
    <property type="project" value="TreeGrafter"/>
</dbReference>
<accession>A0A7G2CMM3</accession>
<dbReference type="InterPro" id="IPR014727">
    <property type="entry name" value="TopoI_cat_a/b-sub_euk"/>
</dbReference>
<dbReference type="EMBL" id="LR877160">
    <property type="protein sequence ID" value="CAD2220161.1"/>
    <property type="molecule type" value="Genomic_DNA"/>
</dbReference>
<dbReference type="SUPFAM" id="SSF56349">
    <property type="entry name" value="DNA breaking-rejoining enzymes"/>
    <property type="match status" value="1"/>
</dbReference>
<dbReference type="VEuPathDB" id="TriTrypDB:ADEAN_000767600"/>
<dbReference type="PANTHER" id="PTHR10290:SF18">
    <property type="entry name" value="DNA TOPOISOMERASE TYPE IB SMALL SUBUNIT"/>
    <property type="match status" value="1"/>
</dbReference>
<dbReference type="GO" id="GO:0003917">
    <property type="term" value="F:DNA topoisomerase type I (single strand cut, ATP-independent) activity"/>
    <property type="evidence" value="ECO:0007669"/>
    <property type="project" value="UniProtKB-UniRule"/>
</dbReference>
<dbReference type="OrthoDB" id="47179at2759"/>
<name>A0A7G2CMM3_9TRYP</name>
<dbReference type="GO" id="GO:0003677">
    <property type="term" value="F:DNA binding"/>
    <property type="evidence" value="ECO:0007669"/>
    <property type="project" value="UniProtKB-UniRule"/>
</dbReference>
<comment type="similarity">
    <text evidence="1">Belongs to the type IB topoisomerase family.</text>
</comment>